<dbReference type="Proteomes" id="UP001333996">
    <property type="component" value="Unassembled WGS sequence"/>
</dbReference>
<sequence length="247" mass="26229">MKIELNGITATFTDRDVPALDDVSLTINQAEHVVLLGPSGSGKTTLLRSILGAVTPQSGEIRVGGLDPSSPGDLRTIRRRTGVVRQGNDLVLGLRAQTNALLGTAPTWGAREWAAVLCGTVPARYAARVDELAERQGILPYLKARVENLSGGQRQRVALVRAVLPEPQLLLADEPTSGLDPVTSQAAVDALRAATDVTVVVSTHDLSIARQFPRIIALRGGRVCYDGAELTERDAEEIYQGTAVVPA</sequence>
<dbReference type="Gene3D" id="3.40.50.300">
    <property type="entry name" value="P-loop containing nucleotide triphosphate hydrolases"/>
    <property type="match status" value="1"/>
</dbReference>
<dbReference type="InterPro" id="IPR003439">
    <property type="entry name" value="ABC_transporter-like_ATP-bd"/>
</dbReference>
<evidence type="ECO:0000256" key="1">
    <source>
        <dbReference type="ARBA" id="ARBA00022741"/>
    </source>
</evidence>
<evidence type="ECO:0000313" key="4">
    <source>
        <dbReference type="EMBL" id="MED7825052.1"/>
    </source>
</evidence>
<evidence type="ECO:0000256" key="2">
    <source>
        <dbReference type="ARBA" id="ARBA00022840"/>
    </source>
</evidence>
<dbReference type="GO" id="GO:0005524">
    <property type="term" value="F:ATP binding"/>
    <property type="evidence" value="ECO:0007669"/>
    <property type="project" value="UniProtKB-KW"/>
</dbReference>
<dbReference type="SMART" id="SM00382">
    <property type="entry name" value="AAA"/>
    <property type="match status" value="1"/>
</dbReference>
<keyword evidence="2 4" id="KW-0067">ATP-binding</keyword>
<dbReference type="PROSITE" id="PS50893">
    <property type="entry name" value="ABC_TRANSPORTER_2"/>
    <property type="match status" value="1"/>
</dbReference>
<dbReference type="PROSITE" id="PS00211">
    <property type="entry name" value="ABC_TRANSPORTER_1"/>
    <property type="match status" value="1"/>
</dbReference>
<dbReference type="PANTHER" id="PTHR24220">
    <property type="entry name" value="IMPORT ATP-BINDING PROTEIN"/>
    <property type="match status" value="1"/>
</dbReference>
<protein>
    <submittedName>
        <fullName evidence="4">ATP-binding cassette domain-containing protein</fullName>
    </submittedName>
</protein>
<dbReference type="Pfam" id="PF00005">
    <property type="entry name" value="ABC_tran"/>
    <property type="match status" value="1"/>
</dbReference>
<dbReference type="InterPro" id="IPR003593">
    <property type="entry name" value="AAA+_ATPase"/>
</dbReference>
<dbReference type="RefSeq" id="WP_329509475.1">
    <property type="nucleotide sequence ID" value="NZ_BAAAYZ010000024.1"/>
</dbReference>
<dbReference type="InterPro" id="IPR017871">
    <property type="entry name" value="ABC_transporter-like_CS"/>
</dbReference>
<keyword evidence="5" id="KW-1185">Reference proteome</keyword>
<dbReference type="InterPro" id="IPR027417">
    <property type="entry name" value="P-loop_NTPase"/>
</dbReference>
<organism evidence="4 5">
    <name type="scientific">Streptomyces chiangmaiensis</name>
    <dbReference type="NCBI Taxonomy" id="766497"/>
    <lineage>
        <taxon>Bacteria</taxon>
        <taxon>Bacillati</taxon>
        <taxon>Actinomycetota</taxon>
        <taxon>Actinomycetes</taxon>
        <taxon>Kitasatosporales</taxon>
        <taxon>Streptomycetaceae</taxon>
        <taxon>Streptomyces</taxon>
    </lineage>
</organism>
<comment type="caution">
    <text evidence="4">The sequence shown here is derived from an EMBL/GenBank/DDBJ whole genome shotgun (WGS) entry which is preliminary data.</text>
</comment>
<dbReference type="SUPFAM" id="SSF52540">
    <property type="entry name" value="P-loop containing nucleoside triphosphate hydrolases"/>
    <property type="match status" value="1"/>
</dbReference>
<dbReference type="EMBL" id="JAYWVC010000093">
    <property type="protein sequence ID" value="MED7825052.1"/>
    <property type="molecule type" value="Genomic_DNA"/>
</dbReference>
<dbReference type="InterPro" id="IPR015854">
    <property type="entry name" value="ABC_transpr_LolD-like"/>
</dbReference>
<feature type="domain" description="ABC transporter" evidence="3">
    <location>
        <begin position="3"/>
        <end position="245"/>
    </location>
</feature>
<gene>
    <name evidence="4" type="ORF">VXC91_24455</name>
</gene>
<name>A0ABU7FMW8_9ACTN</name>
<keyword evidence="1" id="KW-0547">Nucleotide-binding</keyword>
<evidence type="ECO:0000259" key="3">
    <source>
        <dbReference type="PROSITE" id="PS50893"/>
    </source>
</evidence>
<proteinExistence type="predicted"/>
<accession>A0ABU7FMW8</accession>
<evidence type="ECO:0000313" key="5">
    <source>
        <dbReference type="Proteomes" id="UP001333996"/>
    </source>
</evidence>
<reference evidence="4" key="1">
    <citation type="submission" date="2024-01" db="EMBL/GenBank/DDBJ databases">
        <title>First draft genome sequence data of TA4-1, the type strain of Gram-positive actinobacterium Streptomyces chiangmaiensis.</title>
        <authorList>
            <person name="Yasawong M."/>
            <person name="Nantapong N."/>
        </authorList>
    </citation>
    <scope>NUCLEOTIDE SEQUENCE</scope>
    <source>
        <strain evidence="4">TA4-1</strain>
    </source>
</reference>